<dbReference type="UniPathway" id="UPA00034">
    <property type="reaction ID" value="UER00025"/>
</dbReference>
<dbReference type="InterPro" id="IPR018510">
    <property type="entry name" value="DAP_epimerase_AS"/>
</dbReference>
<evidence type="ECO:0000256" key="8">
    <source>
        <dbReference type="HAMAP-Rule" id="MF_00197"/>
    </source>
</evidence>
<dbReference type="PANTHER" id="PTHR31689:SF0">
    <property type="entry name" value="DIAMINOPIMELATE EPIMERASE"/>
    <property type="match status" value="1"/>
</dbReference>
<evidence type="ECO:0000256" key="1">
    <source>
        <dbReference type="ARBA" id="ARBA00005196"/>
    </source>
</evidence>
<evidence type="ECO:0000256" key="3">
    <source>
        <dbReference type="ARBA" id="ARBA00013080"/>
    </source>
</evidence>
<dbReference type="GO" id="GO:0005829">
    <property type="term" value="C:cytosol"/>
    <property type="evidence" value="ECO:0007669"/>
    <property type="project" value="TreeGrafter"/>
</dbReference>
<comment type="catalytic activity">
    <reaction evidence="7 8">
        <text>(2S,6S)-2,6-diaminopimelate = meso-2,6-diaminopimelate</text>
        <dbReference type="Rhea" id="RHEA:15393"/>
        <dbReference type="ChEBI" id="CHEBI:57609"/>
        <dbReference type="ChEBI" id="CHEBI:57791"/>
        <dbReference type="EC" id="5.1.1.7"/>
    </reaction>
</comment>
<feature type="binding site" evidence="8">
    <location>
        <position position="186"/>
    </location>
    <ligand>
        <name>substrate</name>
    </ligand>
</feature>
<keyword evidence="6 8" id="KW-0413">Isomerase</keyword>
<dbReference type="AlphaFoldDB" id="A0A2M7SCC2"/>
<accession>A0A2M7SCC2</accession>
<comment type="subunit">
    <text evidence="8">Homodimer.</text>
</comment>
<dbReference type="InterPro" id="IPR001653">
    <property type="entry name" value="DAP_epimerase_DapF"/>
</dbReference>
<dbReference type="PANTHER" id="PTHR31689">
    <property type="entry name" value="DIAMINOPIMELATE EPIMERASE, CHLOROPLASTIC"/>
    <property type="match status" value="1"/>
</dbReference>
<dbReference type="Proteomes" id="UP000229307">
    <property type="component" value="Unassembled WGS sequence"/>
</dbReference>
<feature type="active site" description="Proton donor" evidence="8">
    <location>
        <position position="79"/>
    </location>
</feature>
<sequence>MLTFTKMVATGNDFIMIDNRKGVVRKRAEFARRYCCRHFGIGADGVIFIELPLHVTRNTLHDCFRMRIFNPDGSEAEMCGNGARCAAVFARLAGIAKKNNFSFQTLAGRIKASVAGQGARIGMEEPAGIELNKRIAVAGGRKITVHHVNTGVPHAVVISGSGIDRIDLRKVAPPIRHNRAFPKGANVDFVQVLGRHRIKMRTYERGVEGETLACGTGAAASAVISFLLGRTTSPVTVLVPGGVLKISFGISKTRDVRRMTYDGIQNVTLEGEARIVYKGEI</sequence>
<evidence type="ECO:0000256" key="2">
    <source>
        <dbReference type="ARBA" id="ARBA00010219"/>
    </source>
</evidence>
<dbReference type="Pfam" id="PF01678">
    <property type="entry name" value="DAP_epimerase"/>
    <property type="match status" value="2"/>
</dbReference>
<dbReference type="GO" id="GO:0008837">
    <property type="term" value="F:diaminopimelate epimerase activity"/>
    <property type="evidence" value="ECO:0007669"/>
    <property type="project" value="UniProtKB-UniRule"/>
</dbReference>
<organism evidence="10 11">
    <name type="scientific">Candidatus Desantisbacteria bacterium CG_4_10_14_0_8_um_filter_48_22</name>
    <dbReference type="NCBI Taxonomy" id="1974543"/>
    <lineage>
        <taxon>Bacteria</taxon>
        <taxon>Candidatus Desantisiibacteriota</taxon>
    </lineage>
</organism>
<name>A0A2M7SCC2_9BACT</name>
<feature type="binding site" evidence="8">
    <location>
        <position position="70"/>
    </location>
    <ligand>
        <name>substrate</name>
    </ligand>
</feature>
<feature type="binding site" evidence="8">
    <location>
        <position position="12"/>
    </location>
    <ligand>
        <name>substrate</name>
    </ligand>
</feature>
<proteinExistence type="inferred from homology"/>
<feature type="binding site" evidence="8">
    <location>
        <begin position="215"/>
        <end position="216"/>
    </location>
    <ligand>
        <name>substrate</name>
    </ligand>
</feature>
<feature type="binding site" evidence="8">
    <location>
        <begin position="80"/>
        <end position="81"/>
    </location>
    <ligand>
        <name>substrate</name>
    </ligand>
</feature>
<keyword evidence="5 8" id="KW-0457">Lysine biosynthesis</keyword>
<dbReference type="PROSITE" id="PS01326">
    <property type="entry name" value="DAP_EPIMERASE"/>
    <property type="match status" value="1"/>
</dbReference>
<dbReference type="SUPFAM" id="SSF54506">
    <property type="entry name" value="Diaminopimelate epimerase-like"/>
    <property type="match status" value="2"/>
</dbReference>
<evidence type="ECO:0000256" key="6">
    <source>
        <dbReference type="ARBA" id="ARBA00023235"/>
    </source>
</evidence>
<feature type="binding site" evidence="8">
    <location>
        <begin position="204"/>
        <end position="205"/>
    </location>
    <ligand>
        <name>substrate</name>
    </ligand>
</feature>
<gene>
    <name evidence="8" type="primary">dapF</name>
    <name evidence="10" type="ORF">COY52_05225</name>
</gene>
<comment type="function">
    <text evidence="8">Catalyzes the stereoinversion of LL-2,6-diaminopimelate (L,L-DAP) to meso-diaminopimelate (meso-DAP), a precursor of L-lysine and an essential component of the bacterial peptidoglycan.</text>
</comment>
<evidence type="ECO:0000313" key="11">
    <source>
        <dbReference type="Proteomes" id="UP000229307"/>
    </source>
</evidence>
<feature type="active site" description="Proton acceptor" evidence="8">
    <location>
        <position position="214"/>
    </location>
</feature>
<keyword evidence="4 8" id="KW-0028">Amino-acid biosynthesis</keyword>
<dbReference type="EMBL" id="PFMR01000141">
    <property type="protein sequence ID" value="PIZ17119.1"/>
    <property type="molecule type" value="Genomic_DNA"/>
</dbReference>
<feature type="site" description="Could be important to modulate the pK values of the two catalytic cysteine residues" evidence="8">
    <location>
        <position position="204"/>
    </location>
</feature>
<dbReference type="EC" id="5.1.1.7" evidence="3 8"/>
<evidence type="ECO:0000313" key="10">
    <source>
        <dbReference type="EMBL" id="PIZ17119.1"/>
    </source>
</evidence>
<dbReference type="Gene3D" id="3.10.310.10">
    <property type="entry name" value="Diaminopimelate Epimerase, Chain A, domain 1"/>
    <property type="match status" value="2"/>
</dbReference>
<evidence type="ECO:0000256" key="9">
    <source>
        <dbReference type="PROSITE-ProRule" id="PRU10125"/>
    </source>
</evidence>
<comment type="pathway">
    <text evidence="1 8">Amino-acid biosynthesis; L-lysine biosynthesis via DAP pathway; DL-2,6-diaminopimelate from LL-2,6-diaminopimelate: step 1/1.</text>
</comment>
<feature type="active site" evidence="9">
    <location>
        <position position="79"/>
    </location>
</feature>
<dbReference type="NCBIfam" id="TIGR00652">
    <property type="entry name" value="DapF"/>
    <property type="match status" value="1"/>
</dbReference>
<reference evidence="11" key="1">
    <citation type="submission" date="2017-09" db="EMBL/GenBank/DDBJ databases">
        <title>Depth-based differentiation of microbial function through sediment-hosted aquifers and enrichment of novel symbionts in the deep terrestrial subsurface.</title>
        <authorList>
            <person name="Probst A.J."/>
            <person name="Ladd B."/>
            <person name="Jarett J.K."/>
            <person name="Geller-Mcgrath D.E."/>
            <person name="Sieber C.M.K."/>
            <person name="Emerson J.B."/>
            <person name="Anantharaman K."/>
            <person name="Thomas B.C."/>
            <person name="Malmstrom R."/>
            <person name="Stieglmeier M."/>
            <person name="Klingl A."/>
            <person name="Woyke T."/>
            <person name="Ryan C.M."/>
            <person name="Banfield J.F."/>
        </authorList>
    </citation>
    <scope>NUCLEOTIDE SEQUENCE [LARGE SCALE GENOMIC DNA]</scope>
</reference>
<comment type="caution">
    <text evidence="8">Lacks conserved residue(s) required for the propagation of feature annotation.</text>
</comment>
<evidence type="ECO:0000256" key="4">
    <source>
        <dbReference type="ARBA" id="ARBA00022605"/>
    </source>
</evidence>
<comment type="subcellular location">
    <subcellularLocation>
        <location evidence="8">Cytoplasm</location>
    </subcellularLocation>
</comment>
<comment type="caution">
    <text evidence="10">The sequence shown here is derived from an EMBL/GenBank/DDBJ whole genome shotgun (WGS) entry which is preliminary data.</text>
</comment>
<evidence type="ECO:0000256" key="5">
    <source>
        <dbReference type="ARBA" id="ARBA00023154"/>
    </source>
</evidence>
<evidence type="ECO:0000256" key="7">
    <source>
        <dbReference type="ARBA" id="ARBA00051712"/>
    </source>
</evidence>
<protein>
    <recommendedName>
        <fullName evidence="3 8">Diaminopimelate epimerase</fullName>
        <shortName evidence="8">DAP epimerase</shortName>
        <ecNumber evidence="3 8">5.1.1.7</ecNumber>
    </recommendedName>
    <alternativeName>
        <fullName evidence="8">PLP-independent amino acid racemase</fullName>
    </alternativeName>
</protein>
<keyword evidence="8" id="KW-0963">Cytoplasm</keyword>
<comment type="similarity">
    <text evidence="2 8">Belongs to the diaminopimelate epimerase family.</text>
</comment>
<dbReference type="GO" id="GO:0009089">
    <property type="term" value="P:lysine biosynthetic process via diaminopimelate"/>
    <property type="evidence" value="ECO:0007669"/>
    <property type="project" value="UniProtKB-UniRule"/>
</dbReference>
<dbReference type="HAMAP" id="MF_00197">
    <property type="entry name" value="DAP_epimerase"/>
    <property type="match status" value="1"/>
</dbReference>
<feature type="site" description="Could be important to modulate the pK values of the two catalytic cysteine residues" evidence="8">
    <location>
        <position position="154"/>
    </location>
</feature>